<dbReference type="GO" id="GO:0008643">
    <property type="term" value="P:carbohydrate transport"/>
    <property type="evidence" value="ECO:0007669"/>
    <property type="project" value="InterPro"/>
</dbReference>
<accession>A0A923SLX7</accession>
<keyword evidence="1" id="KW-0813">Transport</keyword>
<evidence type="ECO:0000256" key="2">
    <source>
        <dbReference type="ARBA" id="ARBA00022741"/>
    </source>
</evidence>
<dbReference type="RefSeq" id="WP_249286994.1">
    <property type="nucleotide sequence ID" value="NZ_JACRWC010000075.1"/>
</dbReference>
<dbReference type="PANTHER" id="PTHR43875">
    <property type="entry name" value="MALTODEXTRIN IMPORT ATP-BINDING PROTEIN MSMX"/>
    <property type="match status" value="1"/>
</dbReference>
<evidence type="ECO:0000256" key="3">
    <source>
        <dbReference type="ARBA" id="ARBA00022840"/>
    </source>
</evidence>
<dbReference type="InterPro" id="IPR040582">
    <property type="entry name" value="OB_MalK-like"/>
</dbReference>
<dbReference type="CDD" id="cd03301">
    <property type="entry name" value="ABC_MalK_N"/>
    <property type="match status" value="1"/>
</dbReference>
<evidence type="ECO:0000313" key="6">
    <source>
        <dbReference type="Proteomes" id="UP000644115"/>
    </source>
</evidence>
<dbReference type="Proteomes" id="UP000644115">
    <property type="component" value="Unassembled WGS sequence"/>
</dbReference>
<dbReference type="PROSITE" id="PS50893">
    <property type="entry name" value="ABC_TRANSPORTER_2"/>
    <property type="match status" value="1"/>
</dbReference>
<name>A0A923SLX7_9FIRM</name>
<evidence type="ECO:0000256" key="1">
    <source>
        <dbReference type="ARBA" id="ARBA00022448"/>
    </source>
</evidence>
<dbReference type="GO" id="GO:0016887">
    <property type="term" value="F:ATP hydrolysis activity"/>
    <property type="evidence" value="ECO:0007669"/>
    <property type="project" value="InterPro"/>
</dbReference>
<dbReference type="InterPro" id="IPR012340">
    <property type="entry name" value="NA-bd_OB-fold"/>
</dbReference>
<dbReference type="SUPFAM" id="SSF52540">
    <property type="entry name" value="P-loop containing nucleoside triphosphate hydrolases"/>
    <property type="match status" value="1"/>
</dbReference>
<dbReference type="Gene3D" id="2.40.50.100">
    <property type="match status" value="1"/>
</dbReference>
<dbReference type="PANTHER" id="PTHR43875:SF1">
    <property type="entry name" value="OSMOPROTECTIVE COMPOUNDS UPTAKE ATP-BINDING PROTEIN GGTA"/>
    <property type="match status" value="1"/>
</dbReference>
<feature type="domain" description="ABC transporter" evidence="4">
    <location>
        <begin position="4"/>
        <end position="235"/>
    </location>
</feature>
<dbReference type="GO" id="GO:0140359">
    <property type="term" value="F:ABC-type transporter activity"/>
    <property type="evidence" value="ECO:0007669"/>
    <property type="project" value="InterPro"/>
</dbReference>
<dbReference type="EMBL" id="JACRWC010000075">
    <property type="protein sequence ID" value="MBC5999572.1"/>
    <property type="molecule type" value="Genomic_DNA"/>
</dbReference>
<proteinExistence type="predicted"/>
<comment type="caution">
    <text evidence="5">The sequence shown here is derived from an EMBL/GenBank/DDBJ whole genome shotgun (WGS) entry which is preliminary data.</text>
</comment>
<dbReference type="InterPro" id="IPR017871">
    <property type="entry name" value="ABC_transporter-like_CS"/>
</dbReference>
<dbReference type="PROSITE" id="PS00211">
    <property type="entry name" value="ABC_TRANSPORTER_1"/>
    <property type="match status" value="1"/>
</dbReference>
<dbReference type="InterPro" id="IPR003593">
    <property type="entry name" value="AAA+_ATPase"/>
</dbReference>
<sequence>MSKLEIKQIGKTYTNGVQAVQDFSLDVTEGEFVVLVGPSGCGKSTVLRMIAGLESISEGQMALDQTRINEMPPRERNIAMVFQNYALYPHMTVYDNMAFCLKQEKKSKEEIDQSVHEVAARLDIEDLLKRKPKTLSGGERQRVAMGRAIVRQPKLFLMDEPLSNLDAKLRSRMRREIARLHKELEATIIYVTHDQVEAMTLGTKIVVMKDGRIQQIDTPENLYYQPSNTFVAQFIGTPQMNLMEMRVTVDENMGIVLQNEQFQIPVSERTQRILLDAGYEGKYVIVGTRAEDIVADEIGNDETIDGTINVCCVSNVEFQGNDSYLFLELEKQEELVVKGTENHWRKQENLEKVHVSFSPEMIHIFDQESGERINEKSVLSKMCEGGAL</sequence>
<evidence type="ECO:0000259" key="4">
    <source>
        <dbReference type="PROSITE" id="PS50893"/>
    </source>
</evidence>
<dbReference type="InterPro" id="IPR015855">
    <property type="entry name" value="ABC_transpr_MalK-like"/>
</dbReference>
<dbReference type="GO" id="GO:0055052">
    <property type="term" value="C:ATP-binding cassette (ABC) transporter complex, substrate-binding subunit-containing"/>
    <property type="evidence" value="ECO:0007669"/>
    <property type="project" value="TreeGrafter"/>
</dbReference>
<protein>
    <submittedName>
        <fullName evidence="5">ABC transporter ATP-binding protein</fullName>
    </submittedName>
</protein>
<gene>
    <name evidence="5" type="ORF">H8876_06130</name>
</gene>
<dbReference type="Pfam" id="PF00005">
    <property type="entry name" value="ABC_tran"/>
    <property type="match status" value="1"/>
</dbReference>
<dbReference type="InterPro" id="IPR003439">
    <property type="entry name" value="ABC_transporter-like_ATP-bd"/>
</dbReference>
<dbReference type="Gene3D" id="3.40.50.300">
    <property type="entry name" value="P-loop containing nucleotide triphosphate hydrolases"/>
    <property type="match status" value="1"/>
</dbReference>
<dbReference type="InterPro" id="IPR027417">
    <property type="entry name" value="P-loop_NTPase"/>
</dbReference>
<dbReference type="FunFam" id="3.40.50.300:FF:000042">
    <property type="entry name" value="Maltose/maltodextrin ABC transporter, ATP-binding protein"/>
    <property type="match status" value="1"/>
</dbReference>
<keyword evidence="2" id="KW-0547">Nucleotide-binding</keyword>
<dbReference type="Pfam" id="PF17912">
    <property type="entry name" value="OB_MalK"/>
    <property type="match status" value="1"/>
</dbReference>
<dbReference type="GO" id="GO:0005524">
    <property type="term" value="F:ATP binding"/>
    <property type="evidence" value="ECO:0007669"/>
    <property type="project" value="UniProtKB-KW"/>
</dbReference>
<dbReference type="NCBIfam" id="NF008653">
    <property type="entry name" value="PRK11650.1"/>
    <property type="match status" value="1"/>
</dbReference>
<dbReference type="InterPro" id="IPR047641">
    <property type="entry name" value="ABC_transpr_MalK/UgpC-like"/>
</dbReference>
<dbReference type="Gene3D" id="2.40.50.140">
    <property type="entry name" value="Nucleic acid-binding proteins"/>
    <property type="match status" value="1"/>
</dbReference>
<keyword evidence="3 5" id="KW-0067">ATP-binding</keyword>
<dbReference type="SUPFAM" id="SSF50331">
    <property type="entry name" value="MOP-like"/>
    <property type="match status" value="1"/>
</dbReference>
<dbReference type="SMART" id="SM00382">
    <property type="entry name" value="AAA"/>
    <property type="match status" value="1"/>
</dbReference>
<evidence type="ECO:0000313" key="5">
    <source>
        <dbReference type="EMBL" id="MBC5999572.1"/>
    </source>
</evidence>
<reference evidence="5" key="1">
    <citation type="submission" date="2020-08" db="EMBL/GenBank/DDBJ databases">
        <authorList>
            <person name="Liu C."/>
            <person name="Sun Q."/>
        </authorList>
    </citation>
    <scope>NUCLEOTIDE SEQUENCE</scope>
    <source>
        <strain evidence="5">BX16</strain>
    </source>
</reference>
<keyword evidence="6" id="KW-1185">Reference proteome</keyword>
<dbReference type="AlphaFoldDB" id="A0A923SLX7"/>
<dbReference type="InterPro" id="IPR008995">
    <property type="entry name" value="Mo/tungstate-bd_C_term_dom"/>
</dbReference>
<organism evidence="5 6">
    <name type="scientific">Lentihominibacter faecis</name>
    <dbReference type="NCBI Taxonomy" id="2764712"/>
    <lineage>
        <taxon>Bacteria</taxon>
        <taxon>Bacillati</taxon>
        <taxon>Bacillota</taxon>
        <taxon>Clostridia</taxon>
        <taxon>Peptostreptococcales</taxon>
        <taxon>Anaerovoracaceae</taxon>
        <taxon>Lentihominibacter</taxon>
    </lineage>
</organism>